<dbReference type="AlphaFoldDB" id="A0A9Q1DRX1"/>
<dbReference type="Proteomes" id="UP001152803">
    <property type="component" value="Unassembled WGS sequence"/>
</dbReference>
<evidence type="ECO:0000256" key="1">
    <source>
        <dbReference type="SAM" id="MobiDB-lite"/>
    </source>
</evidence>
<organism evidence="2 3">
    <name type="scientific">Conger conger</name>
    <name type="common">Conger eel</name>
    <name type="synonym">Muraena conger</name>
    <dbReference type="NCBI Taxonomy" id="82655"/>
    <lineage>
        <taxon>Eukaryota</taxon>
        <taxon>Metazoa</taxon>
        <taxon>Chordata</taxon>
        <taxon>Craniata</taxon>
        <taxon>Vertebrata</taxon>
        <taxon>Euteleostomi</taxon>
        <taxon>Actinopterygii</taxon>
        <taxon>Neopterygii</taxon>
        <taxon>Teleostei</taxon>
        <taxon>Anguilliformes</taxon>
        <taxon>Congridae</taxon>
        <taxon>Conger</taxon>
    </lineage>
</organism>
<evidence type="ECO:0000313" key="3">
    <source>
        <dbReference type="Proteomes" id="UP001152803"/>
    </source>
</evidence>
<keyword evidence="3" id="KW-1185">Reference proteome</keyword>
<dbReference type="EMBL" id="JAFJMO010000004">
    <property type="protein sequence ID" value="KAJ8279322.1"/>
    <property type="molecule type" value="Genomic_DNA"/>
</dbReference>
<name>A0A9Q1DRX1_CONCO</name>
<protein>
    <submittedName>
        <fullName evidence="2">Uncharacterized protein</fullName>
    </submittedName>
</protein>
<feature type="region of interest" description="Disordered" evidence="1">
    <location>
        <begin position="78"/>
        <end position="97"/>
    </location>
</feature>
<comment type="caution">
    <text evidence="2">The sequence shown here is derived from an EMBL/GenBank/DDBJ whole genome shotgun (WGS) entry which is preliminary data.</text>
</comment>
<feature type="region of interest" description="Disordered" evidence="1">
    <location>
        <begin position="156"/>
        <end position="212"/>
    </location>
</feature>
<proteinExistence type="predicted"/>
<reference evidence="2" key="1">
    <citation type="journal article" date="2023" name="Science">
        <title>Genome structures resolve the early diversification of teleost fishes.</title>
        <authorList>
            <person name="Parey E."/>
            <person name="Louis A."/>
            <person name="Montfort J."/>
            <person name="Bouchez O."/>
            <person name="Roques C."/>
            <person name="Iampietro C."/>
            <person name="Lluch J."/>
            <person name="Castinel A."/>
            <person name="Donnadieu C."/>
            <person name="Desvignes T."/>
            <person name="Floi Bucao C."/>
            <person name="Jouanno E."/>
            <person name="Wen M."/>
            <person name="Mejri S."/>
            <person name="Dirks R."/>
            <person name="Jansen H."/>
            <person name="Henkel C."/>
            <person name="Chen W.J."/>
            <person name="Zahm M."/>
            <person name="Cabau C."/>
            <person name="Klopp C."/>
            <person name="Thompson A.W."/>
            <person name="Robinson-Rechavi M."/>
            <person name="Braasch I."/>
            <person name="Lecointre G."/>
            <person name="Bobe J."/>
            <person name="Postlethwait J.H."/>
            <person name="Berthelot C."/>
            <person name="Roest Crollius H."/>
            <person name="Guiguen Y."/>
        </authorList>
    </citation>
    <scope>NUCLEOTIDE SEQUENCE</scope>
    <source>
        <strain evidence="2">Concon-B</strain>
    </source>
</reference>
<evidence type="ECO:0000313" key="2">
    <source>
        <dbReference type="EMBL" id="KAJ8279322.1"/>
    </source>
</evidence>
<sequence>MESMDYAEVGQTSCEDIGERLVRKTGYGMSREEKLLLSKIKEEEKQDEESEKCWEIGSAEIKTEVGVKDEVLQVYVKKENESDEESEGVETEDTTLAERGMKNKLIHSSAETSIQPFVTTPRNHNKGVMECRTFYGRSRPATVALVPTDPCDFEVKDLSDPEDGDDADYVTPCNKDLPPPPKKQRNKNRLVEVPSDCIENPSPPPPNRDSGSRRTFQFSIFQACLYHSRLSPVALCIFQEALH</sequence>
<accession>A0A9Q1DRX1</accession>
<gene>
    <name evidence="2" type="ORF">COCON_G00063880</name>
</gene>
<feature type="compositionally biased region" description="Acidic residues" evidence="1">
    <location>
        <begin position="81"/>
        <end position="95"/>
    </location>
</feature>